<evidence type="ECO:0000313" key="9">
    <source>
        <dbReference type="EMBL" id="GAA2524760.1"/>
    </source>
</evidence>
<dbReference type="Gene3D" id="1.20.1250.20">
    <property type="entry name" value="MFS general substrate transporter like domains"/>
    <property type="match status" value="1"/>
</dbReference>
<keyword evidence="3" id="KW-1003">Cell membrane</keyword>
<dbReference type="EMBL" id="BAAARY010000010">
    <property type="protein sequence ID" value="GAA2524760.1"/>
    <property type="molecule type" value="Genomic_DNA"/>
</dbReference>
<keyword evidence="6 7" id="KW-0472">Membrane</keyword>
<accession>A0ABN3NKB3</accession>
<comment type="caution">
    <text evidence="9">The sequence shown here is derived from an EMBL/GenBank/DDBJ whole genome shotgun (WGS) entry which is preliminary data.</text>
</comment>
<dbReference type="Proteomes" id="UP001499978">
    <property type="component" value="Unassembled WGS sequence"/>
</dbReference>
<evidence type="ECO:0000313" key="10">
    <source>
        <dbReference type="Proteomes" id="UP001499978"/>
    </source>
</evidence>
<evidence type="ECO:0000256" key="5">
    <source>
        <dbReference type="ARBA" id="ARBA00022989"/>
    </source>
</evidence>
<evidence type="ECO:0000256" key="1">
    <source>
        <dbReference type="ARBA" id="ARBA00004651"/>
    </source>
</evidence>
<feature type="transmembrane region" description="Helical" evidence="7">
    <location>
        <begin position="362"/>
        <end position="384"/>
    </location>
</feature>
<feature type="transmembrane region" description="Helical" evidence="7">
    <location>
        <begin position="390"/>
        <end position="412"/>
    </location>
</feature>
<dbReference type="PANTHER" id="PTHR23513">
    <property type="entry name" value="INTEGRAL MEMBRANE EFFLUX PROTEIN-RELATED"/>
    <property type="match status" value="1"/>
</dbReference>
<keyword evidence="10" id="KW-1185">Reference proteome</keyword>
<dbReference type="InterPro" id="IPR020846">
    <property type="entry name" value="MFS_dom"/>
</dbReference>
<keyword evidence="5 7" id="KW-1133">Transmembrane helix</keyword>
<keyword evidence="2" id="KW-0813">Transport</keyword>
<evidence type="ECO:0000256" key="7">
    <source>
        <dbReference type="SAM" id="Phobius"/>
    </source>
</evidence>
<organism evidence="9 10">
    <name type="scientific">Pilimelia columellifera subsp. columellifera</name>
    <dbReference type="NCBI Taxonomy" id="706583"/>
    <lineage>
        <taxon>Bacteria</taxon>
        <taxon>Bacillati</taxon>
        <taxon>Actinomycetota</taxon>
        <taxon>Actinomycetes</taxon>
        <taxon>Micromonosporales</taxon>
        <taxon>Micromonosporaceae</taxon>
        <taxon>Pilimelia</taxon>
    </lineage>
</organism>
<name>A0ABN3NKB3_9ACTN</name>
<protein>
    <submittedName>
        <fullName evidence="9">MFS transporter</fullName>
    </submittedName>
</protein>
<comment type="subcellular location">
    <subcellularLocation>
        <location evidence="1">Cell membrane</location>
        <topology evidence="1">Multi-pass membrane protein</topology>
    </subcellularLocation>
</comment>
<feature type="transmembrane region" description="Helical" evidence="7">
    <location>
        <begin position="329"/>
        <end position="346"/>
    </location>
</feature>
<proteinExistence type="predicted"/>
<feature type="transmembrane region" description="Helical" evidence="7">
    <location>
        <begin position="100"/>
        <end position="127"/>
    </location>
</feature>
<dbReference type="InterPro" id="IPR036259">
    <property type="entry name" value="MFS_trans_sf"/>
</dbReference>
<dbReference type="RefSeq" id="WP_344172332.1">
    <property type="nucleotide sequence ID" value="NZ_BAAARY010000010.1"/>
</dbReference>
<reference evidence="9 10" key="1">
    <citation type="journal article" date="2019" name="Int. J. Syst. Evol. Microbiol.">
        <title>The Global Catalogue of Microorganisms (GCM) 10K type strain sequencing project: providing services to taxonomists for standard genome sequencing and annotation.</title>
        <authorList>
            <consortium name="The Broad Institute Genomics Platform"/>
            <consortium name="The Broad Institute Genome Sequencing Center for Infectious Disease"/>
            <person name="Wu L."/>
            <person name="Ma J."/>
        </authorList>
    </citation>
    <scope>NUCLEOTIDE SEQUENCE [LARGE SCALE GENOMIC DNA]</scope>
    <source>
        <strain evidence="9 10">JCM 3367</strain>
    </source>
</reference>
<feature type="transmembrane region" description="Helical" evidence="7">
    <location>
        <begin position="239"/>
        <end position="263"/>
    </location>
</feature>
<evidence type="ECO:0000256" key="4">
    <source>
        <dbReference type="ARBA" id="ARBA00022692"/>
    </source>
</evidence>
<dbReference type="InterPro" id="IPR010290">
    <property type="entry name" value="TM_effector"/>
</dbReference>
<evidence type="ECO:0000259" key="8">
    <source>
        <dbReference type="PROSITE" id="PS50850"/>
    </source>
</evidence>
<feature type="domain" description="Major facilitator superfamily (MFS) profile" evidence="8">
    <location>
        <begin position="237"/>
        <end position="418"/>
    </location>
</feature>
<evidence type="ECO:0000256" key="2">
    <source>
        <dbReference type="ARBA" id="ARBA00022448"/>
    </source>
</evidence>
<dbReference type="SUPFAM" id="SSF103473">
    <property type="entry name" value="MFS general substrate transporter"/>
    <property type="match status" value="1"/>
</dbReference>
<evidence type="ECO:0000256" key="3">
    <source>
        <dbReference type="ARBA" id="ARBA00022475"/>
    </source>
</evidence>
<sequence length="418" mass="41465">MTGALTAPADTTPVTPARRPGPLVALIAAHGASLTGNMITLVALPLYVLAETGSAVLTGVAGAFAFAPVIIGGVFGGVVVDLVGYRRASIVADLASGATMAVIPLAALVGGLPIWAVIALVFLSGLLDTPGQTARAALLPDAAALAGVPVERALGFFGATHRASWLVGAPLAGALVAVAGAETAIAVDAATFAAAALVVAAFVPRALQPTVDDEPDAGGYWAAFGAGVRFVARDPLLRAIVLLVVVTNLFDAAKASVLLPVVANERLGGAAALGLLVGVMGGGALIGSLLYGAVGHRLPKRATLVLAFVIAGPPPFLALAAGWSLWPLVGVFVLAGFAAGAINPLLETAELARVPANMRARVFGAVGAGCWAAMPIGALGAGFASERFGASGVLLVAGALYLLVALTPLIGAHWRQLP</sequence>
<dbReference type="PANTHER" id="PTHR23513:SF11">
    <property type="entry name" value="STAPHYLOFERRIN A TRANSPORTER"/>
    <property type="match status" value="1"/>
</dbReference>
<feature type="transmembrane region" description="Helical" evidence="7">
    <location>
        <begin position="23"/>
        <end position="49"/>
    </location>
</feature>
<keyword evidence="4 7" id="KW-0812">Transmembrane</keyword>
<dbReference type="PROSITE" id="PS50850">
    <property type="entry name" value="MFS"/>
    <property type="match status" value="1"/>
</dbReference>
<dbReference type="Pfam" id="PF05977">
    <property type="entry name" value="MFS_3"/>
    <property type="match status" value="1"/>
</dbReference>
<evidence type="ECO:0000256" key="6">
    <source>
        <dbReference type="ARBA" id="ARBA00023136"/>
    </source>
</evidence>
<gene>
    <name evidence="9" type="ORF">GCM10010201_24150</name>
</gene>
<feature type="transmembrane region" description="Helical" evidence="7">
    <location>
        <begin position="56"/>
        <end position="80"/>
    </location>
</feature>
<feature type="transmembrane region" description="Helical" evidence="7">
    <location>
        <begin position="269"/>
        <end position="291"/>
    </location>
</feature>
<feature type="transmembrane region" description="Helical" evidence="7">
    <location>
        <begin position="303"/>
        <end position="323"/>
    </location>
</feature>